<dbReference type="EMBL" id="NGKA01000037">
    <property type="protein sequence ID" value="RSU07637.1"/>
    <property type="molecule type" value="Genomic_DNA"/>
</dbReference>
<sequence length="226" mass="26266">MKRTVFITIGEAPRWDIQDSFDLFFADCPQVKQVGVLNNFTYQEAMTQLKPQIDDEIVVSTFCDGRSLSMSKSKVEKKLQELIDRAEKELAEVVVIFCTAEFSNLVVSSAELIEPEYILLPYIQQKFGKKKLGVIVPIKEQVTFSEKKWREYVCDPVFCCASPYQYDETDFLEAGLYFKNLEVEAIILDCMGYTRRMSAFLREVTQKPVFQSNELLFEFVYQKIKE</sequence>
<dbReference type="RefSeq" id="WP_126810191.1">
    <property type="nucleotide sequence ID" value="NZ_NGKA01000037.1"/>
</dbReference>
<evidence type="ECO:0000313" key="1">
    <source>
        <dbReference type="EMBL" id="RSU07637.1"/>
    </source>
</evidence>
<comment type="caution">
    <text evidence="1">The sequence shown here is derived from an EMBL/GenBank/DDBJ whole genome shotgun (WGS) entry which is preliminary data.</text>
</comment>
<dbReference type="Proteomes" id="UP000287605">
    <property type="component" value="Unassembled WGS sequence"/>
</dbReference>
<dbReference type="AlphaFoldDB" id="A0A430AIA4"/>
<accession>A0A430AIA4</accession>
<dbReference type="OrthoDB" id="9798683at2"/>
<reference evidence="1 2" key="1">
    <citation type="submission" date="2017-05" db="EMBL/GenBank/DDBJ databases">
        <title>Vagococcus spp. assemblies.</title>
        <authorList>
            <person name="Gulvik C.A."/>
        </authorList>
    </citation>
    <scope>NUCLEOTIDE SEQUENCE [LARGE SCALE GENOMIC DNA]</scope>
    <source>
        <strain evidence="1 2">CCUG 51432</strain>
    </source>
</reference>
<protein>
    <recommendedName>
        <fullName evidence="3">AroM family protein</fullName>
    </recommendedName>
</protein>
<keyword evidence="2" id="KW-1185">Reference proteome</keyword>
<evidence type="ECO:0008006" key="3">
    <source>
        <dbReference type="Google" id="ProtNLM"/>
    </source>
</evidence>
<gene>
    <name evidence="1" type="ORF">CBF29_13275</name>
</gene>
<dbReference type="Pfam" id="PF07302">
    <property type="entry name" value="AroM"/>
    <property type="match status" value="1"/>
</dbReference>
<organism evidence="1 2">
    <name type="scientific">Vagococcus elongatus</name>
    <dbReference type="NCBI Taxonomy" id="180344"/>
    <lineage>
        <taxon>Bacteria</taxon>
        <taxon>Bacillati</taxon>
        <taxon>Bacillota</taxon>
        <taxon>Bacilli</taxon>
        <taxon>Lactobacillales</taxon>
        <taxon>Enterococcaceae</taxon>
        <taxon>Vagococcus</taxon>
    </lineage>
</organism>
<name>A0A430AIA4_9ENTE</name>
<evidence type="ECO:0000313" key="2">
    <source>
        <dbReference type="Proteomes" id="UP000287605"/>
    </source>
</evidence>
<proteinExistence type="predicted"/>
<dbReference type="InterPro" id="IPR010843">
    <property type="entry name" value="Uncharacterised_AroM"/>
</dbReference>